<organism evidence="2 3">
    <name type="scientific">Bos mutus</name>
    <name type="common">wild yak</name>
    <dbReference type="NCBI Taxonomy" id="72004"/>
    <lineage>
        <taxon>Eukaryota</taxon>
        <taxon>Metazoa</taxon>
        <taxon>Chordata</taxon>
        <taxon>Craniata</taxon>
        <taxon>Vertebrata</taxon>
        <taxon>Euteleostomi</taxon>
        <taxon>Mammalia</taxon>
        <taxon>Eutheria</taxon>
        <taxon>Laurasiatheria</taxon>
        <taxon>Artiodactyla</taxon>
        <taxon>Ruminantia</taxon>
        <taxon>Pecora</taxon>
        <taxon>Bovidae</taxon>
        <taxon>Bovinae</taxon>
        <taxon>Bos</taxon>
    </lineage>
</organism>
<dbReference type="EMBL" id="VBQZ03000177">
    <property type="protein sequence ID" value="MXQ96954.1"/>
    <property type="molecule type" value="Genomic_DNA"/>
</dbReference>
<gene>
    <name evidence="2" type="ORF">E5288_WYG017899</name>
</gene>
<comment type="caution">
    <text evidence="2">The sequence shown here is derived from an EMBL/GenBank/DDBJ whole genome shotgun (WGS) entry which is preliminary data.</text>
</comment>
<sequence length="334" mass="36352">MDPGGQSWDITQEPAVLVRAGFQPNSGKPGTQLKSTGIHTEVSAEMYERLHSSESSQCTSRLGADLVCRFCSDPIWFSSSRFITGVYGFFHKTLSRSRTPSIIHIVSSLKEVPPFEKDPQPLNTSSSALMLSHLPSPFPEGEGRKGEGVNCQTLPRGGDSRLQGGSESQRQAPSLKPQWTGCVLSLAPGKDSSGSWPHTLPWGGPSSPQAAFQGRHLAAGDFWRQLPRCLPAGLPSVFPARRLQGLFLLQPGNRTEMKKKMRIACQFHDSARMAVNIWVPLPAILTVAEPTSDTNVPIRQDHRAWALLPLSCSALHSPQGLVQQDQGTSEQEGD</sequence>
<accession>A0A6B0SAB6</accession>
<proteinExistence type="predicted"/>
<evidence type="ECO:0000313" key="2">
    <source>
        <dbReference type="EMBL" id="MXQ96954.1"/>
    </source>
</evidence>
<keyword evidence="3" id="KW-1185">Reference proteome</keyword>
<feature type="compositionally biased region" description="Polar residues" evidence="1">
    <location>
        <begin position="163"/>
        <end position="172"/>
    </location>
</feature>
<dbReference type="AlphaFoldDB" id="A0A6B0SAB6"/>
<dbReference type="Proteomes" id="UP000322234">
    <property type="component" value="Unassembled WGS sequence"/>
</dbReference>
<evidence type="ECO:0000313" key="3">
    <source>
        <dbReference type="Proteomes" id="UP000322234"/>
    </source>
</evidence>
<evidence type="ECO:0000256" key="1">
    <source>
        <dbReference type="SAM" id="MobiDB-lite"/>
    </source>
</evidence>
<reference evidence="2" key="1">
    <citation type="submission" date="2019-10" db="EMBL/GenBank/DDBJ databases">
        <title>The sequence and de novo assembly of the wild yak genome.</title>
        <authorList>
            <person name="Liu Y."/>
        </authorList>
    </citation>
    <scope>NUCLEOTIDE SEQUENCE [LARGE SCALE GENOMIC DNA]</scope>
    <source>
        <strain evidence="2">WY2019</strain>
    </source>
</reference>
<protein>
    <submittedName>
        <fullName evidence="2">Uncharacterized protein</fullName>
    </submittedName>
</protein>
<feature type="region of interest" description="Disordered" evidence="1">
    <location>
        <begin position="114"/>
        <end position="177"/>
    </location>
</feature>
<name>A0A6B0SAB6_9CETA</name>